<evidence type="ECO:0000313" key="2">
    <source>
        <dbReference type="WBParaSite" id="PS1159_v2.g784.t1"/>
    </source>
</evidence>
<dbReference type="Proteomes" id="UP000887580">
    <property type="component" value="Unplaced"/>
</dbReference>
<dbReference type="WBParaSite" id="PS1159_v2.g784.t1">
    <property type="protein sequence ID" value="PS1159_v2.g784.t1"/>
    <property type="gene ID" value="PS1159_v2.g784"/>
</dbReference>
<protein>
    <submittedName>
        <fullName evidence="2">TIL domain-containing protein</fullName>
    </submittedName>
</protein>
<organism evidence="1 2">
    <name type="scientific">Panagrolaimus sp. PS1159</name>
    <dbReference type="NCBI Taxonomy" id="55785"/>
    <lineage>
        <taxon>Eukaryota</taxon>
        <taxon>Metazoa</taxon>
        <taxon>Ecdysozoa</taxon>
        <taxon>Nematoda</taxon>
        <taxon>Chromadorea</taxon>
        <taxon>Rhabditida</taxon>
        <taxon>Tylenchina</taxon>
        <taxon>Panagrolaimomorpha</taxon>
        <taxon>Panagrolaimoidea</taxon>
        <taxon>Panagrolaimidae</taxon>
        <taxon>Panagrolaimus</taxon>
    </lineage>
</organism>
<evidence type="ECO:0000313" key="1">
    <source>
        <dbReference type="Proteomes" id="UP000887580"/>
    </source>
</evidence>
<name>A0AC35GSF7_9BILA</name>
<accession>A0AC35GSF7</accession>
<sequence>MNVTSSLIFFVIIIQISIAQQYNCGICPQGTSCDGNTGVCRQFRPPAGGGGSTSRCSVINCPYGQQCDENTGRCVVFRDPGTGNRCISVQCPQGTSCDSNTGVCRQFRPPAGGRRCTYVNCPYGQQCDENSGLCRVFRDPTSSNRCSYVQCPQGYQCDTNTGICRNFRDSIVKNCANVFCPQGTNCDSNTGVCRQFRPPAIFRRLITDKCSTVQCPNGYTCDQTDGICRSRPTTTEPTTFEIFEAEQIPHPPAPSIAWRRPTQEICPPNSEYVACGTRCPYTCTELHPRCSTNEHNCVGACQCLDGFVQASSANVTCIPAKECPEISDKLCEGLKCPPEMICIDGYCNPVNCPPILKPNLERGCQYELVRDTRNCVVLKKMDNYNTMLKAFEAII</sequence>
<reference evidence="2" key="1">
    <citation type="submission" date="2022-11" db="UniProtKB">
        <authorList>
            <consortium name="WormBaseParasite"/>
        </authorList>
    </citation>
    <scope>IDENTIFICATION</scope>
</reference>
<proteinExistence type="predicted"/>